<accession>A0ACD3STQ0</accession>
<reference evidence="1" key="1">
    <citation type="submission" date="2019-05" db="EMBL/GenBank/DDBJ databases">
        <title>Revised genome assembly of Burkholderiaceae (previously Ralstonia) sp. PBA.</title>
        <authorList>
            <person name="Gan H.M."/>
        </authorList>
    </citation>
    <scope>NUCLEOTIDE SEQUENCE</scope>
    <source>
        <strain evidence="1">PBA</strain>
    </source>
</reference>
<protein>
    <submittedName>
        <fullName evidence="1">AMP-binding protein</fullName>
    </submittedName>
</protein>
<name>A0ACD3STQ0_9BURK</name>
<proteinExistence type="predicted"/>
<feature type="non-terminal residue" evidence="1">
    <location>
        <position position="1"/>
    </location>
</feature>
<keyword evidence="2" id="KW-1185">Reference proteome</keyword>
<comment type="caution">
    <text evidence="1">The sequence shown here is derived from an EMBL/GenBank/DDBJ whole genome shotgun (WGS) entry which is preliminary data.</text>
</comment>
<evidence type="ECO:0000313" key="1">
    <source>
        <dbReference type="EMBL" id="TMS59669.1"/>
    </source>
</evidence>
<dbReference type="EMBL" id="AKCV02000004">
    <property type="protein sequence ID" value="TMS59669.1"/>
    <property type="molecule type" value="Genomic_DNA"/>
</dbReference>
<dbReference type="Proteomes" id="UP000004277">
    <property type="component" value="Unassembled WGS sequence"/>
</dbReference>
<sequence>SFAAIEAAGKALLDDGVLEQRVASVKPGDVAQILYTSGTTSFPKGAMVCHGPLLQNNAYAADCMGFDTTDKYLSCVPLFTATGTFYTIALWLAGSTMVITDQFNPQIFCETVERERITGSYFVDTIVQDLKAYPDRDKYDLSSLRTGSGAPLPTASFRWLTETIGMKELVSAYGLSETSNAVVRTRCEDPLEKRAITSGRPCDGVHVRIIDIETGEVLPHSRVGEICVSGYTIMKGYYKRPDEDAKTFDAEGWMHTGDLGELDPDGYLIYRGRVKEMIKPGGFNVATQEIEVFLKTYAGVRQAVVVGVPDARLGEVAYAYIELQDDAHVTEQALIQYCKDNIASYKVPRYVEFVTEWPLTGSQKIKKLELKARAEQTLQARAPQQAEAT</sequence>
<organism evidence="1 2">
    <name type="scientific">Imbroritus primus</name>
    <dbReference type="NCBI Taxonomy" id="3058603"/>
    <lineage>
        <taxon>Bacteria</taxon>
        <taxon>Pseudomonadati</taxon>
        <taxon>Pseudomonadota</taxon>
        <taxon>Betaproteobacteria</taxon>
        <taxon>Burkholderiales</taxon>
        <taxon>Burkholderiaceae</taxon>
        <taxon>Imbroritus</taxon>
    </lineage>
</organism>
<gene>
    <name evidence="1" type="ORF">MW7_000510</name>
</gene>
<evidence type="ECO:0000313" key="2">
    <source>
        <dbReference type="Proteomes" id="UP000004277"/>
    </source>
</evidence>